<organism evidence="5 6">
    <name type="scientific">Durusdinium trenchii</name>
    <dbReference type="NCBI Taxonomy" id="1381693"/>
    <lineage>
        <taxon>Eukaryota</taxon>
        <taxon>Sar</taxon>
        <taxon>Alveolata</taxon>
        <taxon>Dinophyceae</taxon>
        <taxon>Suessiales</taxon>
        <taxon>Symbiodiniaceae</taxon>
        <taxon>Durusdinium</taxon>
    </lineage>
</organism>
<feature type="binding site" evidence="3">
    <location>
        <position position="249"/>
    </location>
    <ligand>
        <name>Zn(2+)</name>
        <dbReference type="ChEBI" id="CHEBI:29105"/>
    </ligand>
</feature>
<keyword evidence="1" id="KW-0808">Transferase</keyword>
<gene>
    <name evidence="5" type="ORF">CCMP2556_LOCUS39994</name>
</gene>
<keyword evidence="3" id="KW-0479">Metal-binding</keyword>
<dbReference type="CDD" id="cd00296">
    <property type="entry name" value="SIR2"/>
    <property type="match status" value="1"/>
</dbReference>
<dbReference type="Pfam" id="PF02146">
    <property type="entry name" value="SIR2"/>
    <property type="match status" value="1"/>
</dbReference>
<dbReference type="Proteomes" id="UP001642484">
    <property type="component" value="Unassembled WGS sequence"/>
</dbReference>
<evidence type="ECO:0000256" key="1">
    <source>
        <dbReference type="ARBA" id="ARBA00022679"/>
    </source>
</evidence>
<dbReference type="Gene3D" id="3.30.1600.10">
    <property type="entry name" value="SIR2/SIRT2 'Small Domain"/>
    <property type="match status" value="1"/>
</dbReference>
<keyword evidence="3" id="KW-0862">Zinc</keyword>
<dbReference type="InterPro" id="IPR050134">
    <property type="entry name" value="NAD-dep_sirtuin_deacylases"/>
</dbReference>
<evidence type="ECO:0000256" key="2">
    <source>
        <dbReference type="ARBA" id="ARBA00023027"/>
    </source>
</evidence>
<sequence>MFRLTNSPRSAGGTCAAMAKTVRIPMSMSDSSGTQHMIEVPQPVTLQGIKEAAGKKFKDFRPKKGLAYHSFTGEELTEDLVTSLFSGVGTAGVVLCMKTWKGAAKLKASAAAGYRSPLPCEGASQLQRAAIMLQECEVLLVLVGAGMGVDSGLSTFRAKDGSYTKEEYMDLARHQSFREDIEKAWRWHGAMLETFRQTPPHAGYGKLLELCRRADFFVCTSNIDGAFLRAGFPPERLFEAHGSVHMWQCCDPKCNRAHPPWPAQATMELPQCRHCEDYARPNVAFFDDDLGSNARTFNPKYIEPQRARFHRWLASLAGRQVCVLEIGCGSSEHSLRMRWTENSWCCMSGEWKIPRLACPLVRLDPGEAEEVEEGHLGNLVHLLLGARDALEQLSVELGGATRADAVE</sequence>
<dbReference type="PROSITE" id="PS50305">
    <property type="entry name" value="SIRTUIN"/>
    <property type="match status" value="1"/>
</dbReference>
<evidence type="ECO:0000313" key="5">
    <source>
        <dbReference type="EMBL" id="CAK9081810.1"/>
    </source>
</evidence>
<name>A0ABP0Q0K8_9DINO</name>
<feature type="binding site" evidence="3">
    <location>
        <position position="272"/>
    </location>
    <ligand>
        <name>Zn(2+)</name>
        <dbReference type="ChEBI" id="CHEBI:29105"/>
    </ligand>
</feature>
<keyword evidence="6" id="KW-1185">Reference proteome</keyword>
<dbReference type="SUPFAM" id="SSF52467">
    <property type="entry name" value="DHS-like NAD/FAD-binding domain"/>
    <property type="match status" value="1"/>
</dbReference>
<evidence type="ECO:0000259" key="4">
    <source>
        <dbReference type="PROSITE" id="PS50305"/>
    </source>
</evidence>
<accession>A0ABP0Q0K8</accession>
<evidence type="ECO:0000256" key="3">
    <source>
        <dbReference type="PROSITE-ProRule" id="PRU00236"/>
    </source>
</evidence>
<dbReference type="PANTHER" id="PTHR11085:SF4">
    <property type="entry name" value="NAD-DEPENDENT PROTEIN DEACYLASE"/>
    <property type="match status" value="1"/>
</dbReference>
<dbReference type="PANTHER" id="PTHR11085">
    <property type="entry name" value="NAD-DEPENDENT PROTEIN DEACYLASE SIRTUIN-5, MITOCHONDRIAL-RELATED"/>
    <property type="match status" value="1"/>
</dbReference>
<dbReference type="EMBL" id="CAXAMN010023873">
    <property type="protein sequence ID" value="CAK9081810.1"/>
    <property type="molecule type" value="Genomic_DNA"/>
</dbReference>
<dbReference type="InterPro" id="IPR003000">
    <property type="entry name" value="Sirtuin"/>
</dbReference>
<comment type="caution">
    <text evidence="5">The sequence shown here is derived from an EMBL/GenBank/DDBJ whole genome shotgun (WGS) entry which is preliminary data.</text>
</comment>
<dbReference type="InterPro" id="IPR029035">
    <property type="entry name" value="DHS-like_NAD/FAD-binding_dom"/>
</dbReference>
<feature type="binding site" evidence="3">
    <location>
        <position position="275"/>
    </location>
    <ligand>
        <name>Zn(2+)</name>
        <dbReference type="ChEBI" id="CHEBI:29105"/>
    </ligand>
</feature>
<dbReference type="InterPro" id="IPR026590">
    <property type="entry name" value="Ssirtuin_cat_dom"/>
</dbReference>
<evidence type="ECO:0000313" key="6">
    <source>
        <dbReference type="Proteomes" id="UP001642484"/>
    </source>
</evidence>
<proteinExistence type="predicted"/>
<reference evidence="5 6" key="1">
    <citation type="submission" date="2024-02" db="EMBL/GenBank/DDBJ databases">
        <authorList>
            <person name="Chen Y."/>
            <person name="Shah S."/>
            <person name="Dougan E. K."/>
            <person name="Thang M."/>
            <person name="Chan C."/>
        </authorList>
    </citation>
    <scope>NUCLEOTIDE SEQUENCE [LARGE SCALE GENOMIC DNA]</scope>
</reference>
<dbReference type="Gene3D" id="3.40.50.1220">
    <property type="entry name" value="TPP-binding domain"/>
    <property type="match status" value="1"/>
</dbReference>
<feature type="active site" description="Proton acceptor" evidence="3">
    <location>
        <position position="241"/>
    </location>
</feature>
<feature type="binding site" evidence="3">
    <location>
        <position position="254"/>
    </location>
    <ligand>
        <name>Zn(2+)</name>
        <dbReference type="ChEBI" id="CHEBI:29105"/>
    </ligand>
</feature>
<keyword evidence="2" id="KW-0520">NAD</keyword>
<dbReference type="InterPro" id="IPR026591">
    <property type="entry name" value="Sirtuin_cat_small_dom_sf"/>
</dbReference>
<feature type="domain" description="Deacetylase sirtuin-type" evidence="4">
    <location>
        <begin position="116"/>
        <end position="401"/>
    </location>
</feature>
<protein>
    <recommendedName>
        <fullName evidence="4">Deacetylase sirtuin-type domain-containing protein</fullName>
    </recommendedName>
</protein>